<dbReference type="OrthoDB" id="6610193at2"/>
<geneLocation type="plasmid" evidence="1">
    <name>unnamed1</name>
</geneLocation>
<proteinExistence type="predicted"/>
<protein>
    <submittedName>
        <fullName evidence="1">Uncharacterized protein</fullName>
    </submittedName>
</protein>
<dbReference type="AlphaFoldDB" id="A0A433ZQD5"/>
<evidence type="ECO:0000313" key="1">
    <source>
        <dbReference type="EMBL" id="RUT64332.1"/>
    </source>
</evidence>
<sequence length="131" mass="14379">MIKQLALILTLLAAAFGAGWWVNGLYHDSVQLAVERAATAAGDKARTESQAISRESSRKLEKQLESIANAAPKEIRTEIIKPVFTNVCVSSEFVSMYNDKAASIERALSGKFINKMPGDIAENERPDGERR</sequence>
<evidence type="ECO:0000313" key="2">
    <source>
        <dbReference type="Proteomes" id="UP000286908"/>
    </source>
</evidence>
<dbReference type="EMBL" id="NRQY01000002">
    <property type="protein sequence ID" value="RUT64332.1"/>
    <property type="molecule type" value="Genomic_DNA"/>
</dbReference>
<keyword evidence="1" id="KW-0614">Plasmid</keyword>
<accession>A0A433ZQD5</accession>
<dbReference type="Proteomes" id="UP000286908">
    <property type="component" value="Unassembled WGS sequence"/>
</dbReference>
<name>A0A433ZQD5_MORMO</name>
<organism evidence="1 2">
    <name type="scientific">Morganella morganii</name>
    <name type="common">Proteus morganii</name>
    <dbReference type="NCBI Taxonomy" id="582"/>
    <lineage>
        <taxon>Bacteria</taxon>
        <taxon>Pseudomonadati</taxon>
        <taxon>Pseudomonadota</taxon>
        <taxon>Gammaproteobacteria</taxon>
        <taxon>Enterobacterales</taxon>
        <taxon>Morganellaceae</taxon>
        <taxon>Morganella</taxon>
    </lineage>
</organism>
<comment type="caution">
    <text evidence="1">The sequence shown here is derived from an EMBL/GenBank/DDBJ whole genome shotgun (WGS) entry which is preliminary data.</text>
</comment>
<reference evidence="1 2" key="1">
    <citation type="submission" date="2017-08" db="EMBL/GenBank/DDBJ databases">
        <title>Draft genome sequence of pheromone producing symbiont Morganella morganii, of the female New Zealand grass grub Costelytra giveni.</title>
        <authorList>
            <person name="Laugraud A."/>
            <person name="Young S.D."/>
            <person name="Hurst M.H."/>
        </authorList>
    </citation>
    <scope>NUCLEOTIDE SEQUENCE [LARGE SCALE GENOMIC DNA]</scope>
    <source>
        <strain evidence="1 2">MMsCG</strain>
        <plasmid evidence="1">unnamed1</plasmid>
    </source>
</reference>
<gene>
    <name evidence="1" type="ORF">CKG00_14100</name>
</gene>